<protein>
    <submittedName>
        <fullName evidence="1">Single-stranded DNA-binding protein</fullName>
    </submittedName>
</protein>
<accession>A0ABQ0J3Y7</accession>
<organism evidence="1 2">
    <name type="scientific">'Chrysanthemum coronarium' phytoplasma</name>
    <dbReference type="NCBI Taxonomy" id="1520703"/>
    <lineage>
        <taxon>Bacteria</taxon>
        <taxon>Bacillati</taxon>
        <taxon>Mycoplasmatota</taxon>
        <taxon>Mollicutes</taxon>
        <taxon>Acholeplasmatales</taxon>
        <taxon>Acholeplasmataceae</taxon>
        <taxon>Candidatus Phytoplasma</taxon>
        <taxon>16SrI (Aster yellows group)</taxon>
    </lineage>
</organism>
<evidence type="ECO:0000313" key="1">
    <source>
        <dbReference type="EMBL" id="GAK74265.1"/>
    </source>
</evidence>
<name>A0ABQ0J3Y7_9MOLU</name>
<keyword evidence="1" id="KW-0238">DNA-binding</keyword>
<evidence type="ECO:0000313" key="2">
    <source>
        <dbReference type="Proteomes" id="UP000028900"/>
    </source>
</evidence>
<comment type="caution">
    <text evidence="1">The sequence shown here is derived from an EMBL/GenBank/DDBJ whole genome shotgun (WGS) entry which is preliminary data.</text>
</comment>
<dbReference type="EMBL" id="BBIY01000083">
    <property type="protein sequence ID" value="GAK74265.1"/>
    <property type="molecule type" value="Genomic_DNA"/>
</dbReference>
<reference evidence="2" key="1">
    <citation type="journal article" date="2014" name="Genome Announc.">
        <title>Draft Genome Sequence of ''Candidatus Phytoplasma asteris'' Strain OY-V, an Unculturable Plant-Pathogenic Bacterium.</title>
        <authorList>
            <person name="Kakizawa S."/>
            <person name="Makino A."/>
            <person name="Ishii Y."/>
            <person name="Tamaki H."/>
            <person name="Kamagata Y."/>
        </authorList>
    </citation>
    <scope>NUCLEOTIDE SEQUENCE [LARGE SCALE GENOMIC DNA]</scope>
    <source>
        <strain evidence="2">OY-V</strain>
    </source>
</reference>
<proteinExistence type="predicted"/>
<reference evidence="1 2" key="2">
    <citation type="journal article" date="2014" name="Genome Announc.">
        <title>Draft Genome Sequence of 'Candidatus Phytoplasma asteris' Strain OY-V, an Unculturable Plant-Pathogenic Bacterium.</title>
        <authorList>
            <person name="Kakizawa S."/>
            <person name="Makino A."/>
            <person name="Ishii Y."/>
            <person name="Tamaki H."/>
            <person name="Kamagata Y."/>
        </authorList>
    </citation>
    <scope>NUCLEOTIDE SEQUENCE [LARGE SCALE GENOMIC DNA]</scope>
    <source>
        <strain evidence="1 2">OY-V</strain>
    </source>
</reference>
<dbReference type="Proteomes" id="UP000028900">
    <property type="component" value="Unassembled WGS sequence"/>
</dbReference>
<keyword evidence="2" id="KW-1185">Reference proteome</keyword>
<gene>
    <name evidence="1" type="primary">ssb</name>
    <name evidence="1" type="ORF">OYV_07650</name>
</gene>
<dbReference type="GO" id="GO:0003677">
    <property type="term" value="F:DNA binding"/>
    <property type="evidence" value="ECO:0007669"/>
    <property type="project" value="UniProtKB-KW"/>
</dbReference>
<sequence length="46" mass="5362">IMLNNIQLIGRITHDLELIFFFWLNILILGEIRCCGCKSINNDNNL</sequence>
<feature type="non-terminal residue" evidence="1">
    <location>
        <position position="1"/>
    </location>
</feature>